<evidence type="ECO:0000256" key="7">
    <source>
        <dbReference type="ARBA" id="ARBA00022792"/>
    </source>
</evidence>
<keyword evidence="14" id="KW-0816">Tricarboxylic acid cycle</keyword>
<evidence type="ECO:0000256" key="14">
    <source>
        <dbReference type="RuleBase" id="RU364031"/>
    </source>
</evidence>
<evidence type="ECO:0000256" key="15">
    <source>
        <dbReference type="SAM" id="MobiDB-lite"/>
    </source>
</evidence>
<dbReference type="GO" id="GO:0020037">
    <property type="term" value="F:heme binding"/>
    <property type="evidence" value="ECO:0007669"/>
    <property type="project" value="TreeGrafter"/>
</dbReference>
<dbReference type="AlphaFoldDB" id="A0A8B9HEF0"/>
<dbReference type="Proteomes" id="UP000694621">
    <property type="component" value="Unplaced"/>
</dbReference>
<keyword evidence="10 14" id="KW-0496">Mitochondrion</keyword>
<evidence type="ECO:0000256" key="8">
    <source>
        <dbReference type="ARBA" id="ARBA00022946"/>
    </source>
</evidence>
<comment type="function">
    <text evidence="12">Membrane-anchoring subunit of succinate dehydrogenase (SDH) that is involved in complex II of the mitochondrial electron transport chain and is responsible for transferring electrons from succinate to ubiquinone (coenzyme Q). SDH also oxidizes malate to the non-canonical enol form of oxaloacetate, enol-oxaloacetate. Enol-oxaloacetate, which is a potent inhibitor of the succinate dehydrogenase activity, is further isomerized into keto-oxaloacetate.</text>
</comment>
<comment type="pathway">
    <text evidence="2">Carbohydrate metabolism; tricarboxylic acid cycle.</text>
</comment>
<keyword evidence="5 14" id="KW-0813">Transport</keyword>
<comment type="similarity">
    <text evidence="3 14">Belongs to the CybS family.</text>
</comment>
<keyword evidence="13 14" id="KW-0479">Metal-binding</keyword>
<keyword evidence="14" id="KW-0349">Heme</keyword>
<evidence type="ECO:0000256" key="3">
    <source>
        <dbReference type="ARBA" id="ARBA00007294"/>
    </source>
</evidence>
<keyword evidence="8 14" id="KW-0809">Transit peptide</keyword>
<dbReference type="GO" id="GO:0048039">
    <property type="term" value="F:ubiquinone binding"/>
    <property type="evidence" value="ECO:0007669"/>
    <property type="project" value="TreeGrafter"/>
</dbReference>
<accession>A0A8B9HEF0</accession>
<feature type="compositionally biased region" description="Polar residues" evidence="15">
    <location>
        <begin position="10"/>
        <end position="23"/>
    </location>
</feature>
<evidence type="ECO:0000256" key="5">
    <source>
        <dbReference type="ARBA" id="ARBA00022448"/>
    </source>
</evidence>
<keyword evidence="14" id="KW-0249">Electron transport</keyword>
<dbReference type="PANTHER" id="PTHR13337">
    <property type="entry name" value="SUCCINATE DEHYDROGENASE"/>
    <property type="match status" value="1"/>
</dbReference>
<evidence type="ECO:0000256" key="13">
    <source>
        <dbReference type="PIRSR" id="PIRSR607992-2"/>
    </source>
</evidence>
<keyword evidence="7 14" id="KW-0999">Mitochondrion inner membrane</keyword>
<comment type="subcellular location">
    <subcellularLocation>
        <location evidence="1 14">Mitochondrion inner membrane</location>
        <topology evidence="1 14">Multi-pass membrane protein</topology>
    </subcellularLocation>
</comment>
<name>A0A8B9HEF0_ASTMX</name>
<keyword evidence="9" id="KW-1133">Transmembrane helix</keyword>
<proteinExistence type="inferred from homology"/>
<evidence type="ECO:0000256" key="6">
    <source>
        <dbReference type="ARBA" id="ARBA00022692"/>
    </source>
</evidence>
<protein>
    <recommendedName>
        <fullName evidence="14">Succinate dehydrogenase [ubiquinone] cytochrome b small subunit</fullName>
    </recommendedName>
</protein>
<keyword evidence="6" id="KW-0812">Transmembrane</keyword>
<dbReference type="Pfam" id="PF05328">
    <property type="entry name" value="CybS"/>
    <property type="match status" value="1"/>
</dbReference>
<keyword evidence="11 14" id="KW-0472">Membrane</keyword>
<dbReference type="Gene3D" id="1.20.1300.10">
    <property type="entry name" value="Fumarate reductase/succinate dehydrogenase, transmembrane subunit"/>
    <property type="match status" value="1"/>
</dbReference>
<evidence type="ECO:0000256" key="10">
    <source>
        <dbReference type="ARBA" id="ARBA00023128"/>
    </source>
</evidence>
<dbReference type="GO" id="GO:0046872">
    <property type="term" value="F:metal ion binding"/>
    <property type="evidence" value="ECO:0007669"/>
    <property type="project" value="UniProtKB-KW"/>
</dbReference>
<organism evidence="16 17">
    <name type="scientific">Astyanax mexicanus</name>
    <name type="common">Blind cave fish</name>
    <name type="synonym">Astyanax fasciatus mexicanus</name>
    <dbReference type="NCBI Taxonomy" id="7994"/>
    <lineage>
        <taxon>Eukaryota</taxon>
        <taxon>Metazoa</taxon>
        <taxon>Chordata</taxon>
        <taxon>Craniata</taxon>
        <taxon>Vertebrata</taxon>
        <taxon>Euteleostomi</taxon>
        <taxon>Actinopterygii</taxon>
        <taxon>Neopterygii</taxon>
        <taxon>Teleostei</taxon>
        <taxon>Ostariophysi</taxon>
        <taxon>Characiformes</taxon>
        <taxon>Characoidei</taxon>
        <taxon>Acestrorhamphidae</taxon>
        <taxon>Acestrorhamphinae</taxon>
        <taxon>Astyanax</taxon>
    </lineage>
</organism>
<dbReference type="InterPro" id="IPR034804">
    <property type="entry name" value="SQR/QFR_C/D"/>
</dbReference>
<evidence type="ECO:0000256" key="2">
    <source>
        <dbReference type="ARBA" id="ARBA00005163"/>
    </source>
</evidence>
<dbReference type="PANTHER" id="PTHR13337:SF2">
    <property type="entry name" value="SUCCINATE DEHYDROGENASE [UBIQUINONE] CYTOCHROME B SMALL SUBUNIT, MITOCHONDRIAL"/>
    <property type="match status" value="1"/>
</dbReference>
<evidence type="ECO:0000256" key="9">
    <source>
        <dbReference type="ARBA" id="ARBA00022989"/>
    </source>
</evidence>
<evidence type="ECO:0000256" key="11">
    <source>
        <dbReference type="ARBA" id="ARBA00023136"/>
    </source>
</evidence>
<evidence type="ECO:0000313" key="16">
    <source>
        <dbReference type="Ensembl" id="ENSAMXP00005010451.1"/>
    </source>
</evidence>
<evidence type="ECO:0000256" key="12">
    <source>
        <dbReference type="ARBA" id="ARBA00045847"/>
    </source>
</evidence>
<dbReference type="GO" id="GO:0006099">
    <property type="term" value="P:tricarboxylic acid cycle"/>
    <property type="evidence" value="ECO:0007669"/>
    <property type="project" value="UniProtKB-KW"/>
</dbReference>
<dbReference type="GO" id="GO:0006121">
    <property type="term" value="P:mitochondrial electron transport, succinate to ubiquinone"/>
    <property type="evidence" value="ECO:0007669"/>
    <property type="project" value="TreeGrafter"/>
</dbReference>
<dbReference type="Ensembl" id="ENSAMXT00005011629.1">
    <property type="protein sequence ID" value="ENSAMXP00005010451.1"/>
    <property type="gene ID" value="ENSAMXG00005005833.1"/>
</dbReference>
<evidence type="ECO:0000256" key="4">
    <source>
        <dbReference type="ARBA" id="ARBA00011758"/>
    </source>
</evidence>
<dbReference type="InterPro" id="IPR007992">
    <property type="entry name" value="CybS"/>
</dbReference>
<sequence length="117" mass="12602">PLTPPAAHSPTLTTNCTPEMTNTQQQASAAAGSKAASLHWTGERIVSIALLGLGPVAYFYPGPVMDYSLAAVLTLHGHCRAETLPCQIGANSARNSMQFIPVLFVRITHQFFLYFTQ</sequence>
<evidence type="ECO:0000313" key="17">
    <source>
        <dbReference type="Proteomes" id="UP000694621"/>
    </source>
</evidence>
<comment type="subunit">
    <text evidence="4">Component of complex II composed of four subunits: the flavoprotein (FP) SDHA, iron-sulfur protein (IP) SDHB, and a cytochrome b560 composed of SDHC and SDHD.</text>
</comment>
<feature type="region of interest" description="Disordered" evidence="15">
    <location>
        <begin position="1"/>
        <end position="28"/>
    </location>
</feature>
<reference evidence="16" key="1">
    <citation type="submission" date="2025-08" db="UniProtKB">
        <authorList>
            <consortium name="Ensembl"/>
        </authorList>
    </citation>
    <scope>IDENTIFICATION</scope>
</reference>
<feature type="binding site" description="axial binding residue" evidence="13">
    <location>
        <position position="76"/>
    </location>
    <ligand>
        <name>heme b</name>
        <dbReference type="ChEBI" id="CHEBI:60344"/>
        <note>ligand shared with SDHC</note>
    </ligand>
    <ligandPart>
        <name>Fe</name>
        <dbReference type="ChEBI" id="CHEBI:18248"/>
    </ligandPart>
</feature>
<keyword evidence="13" id="KW-0408">Iron</keyword>
<evidence type="ECO:0000256" key="1">
    <source>
        <dbReference type="ARBA" id="ARBA00004448"/>
    </source>
</evidence>
<dbReference type="GO" id="GO:0005743">
    <property type="term" value="C:mitochondrial inner membrane"/>
    <property type="evidence" value="ECO:0007669"/>
    <property type="project" value="UniProtKB-SubCell"/>
</dbReference>